<proteinExistence type="predicted"/>
<feature type="chain" id="PRO_5041360979" evidence="1">
    <location>
        <begin position="27"/>
        <end position="174"/>
    </location>
</feature>
<sequence>MAVGARRALAGLLLLGLAAPIGPAYADRGGDEIEGQATSGSAAGKIRSGKYTGHIIEDGKPSKKEWLRFRVTKKRKYVTGYASRVWVICYSYPSTYTHLPVKFRAPAAKIKRGKVDRRWKRKFTVDGERYTFKGRLKLNLRKRTVRGQISVDFASCATKLGDPPYFIPLRARHK</sequence>
<name>A0AA46TFG8_9ACTN</name>
<dbReference type="Proteomes" id="UP001164390">
    <property type="component" value="Chromosome"/>
</dbReference>
<gene>
    <name evidence="2" type="ORF">L0C25_13720</name>
</gene>
<evidence type="ECO:0000256" key="1">
    <source>
        <dbReference type="SAM" id="SignalP"/>
    </source>
</evidence>
<organism evidence="2 3">
    <name type="scientific">Solicola gregarius</name>
    <dbReference type="NCBI Taxonomy" id="2908642"/>
    <lineage>
        <taxon>Bacteria</taxon>
        <taxon>Bacillati</taxon>
        <taxon>Actinomycetota</taxon>
        <taxon>Actinomycetes</taxon>
        <taxon>Propionibacteriales</taxon>
        <taxon>Nocardioidaceae</taxon>
        <taxon>Solicola</taxon>
    </lineage>
</organism>
<feature type="signal peptide" evidence="1">
    <location>
        <begin position="1"/>
        <end position="26"/>
    </location>
</feature>
<reference evidence="2" key="1">
    <citation type="submission" date="2022-01" db="EMBL/GenBank/DDBJ databases">
        <title>Nocardioidaceae gen. sp. A5X3R13.</title>
        <authorList>
            <person name="Lopez Marin M.A."/>
            <person name="Uhlik O."/>
        </authorList>
    </citation>
    <scope>NUCLEOTIDE SEQUENCE</scope>
    <source>
        <strain evidence="2">A5X3R13</strain>
    </source>
</reference>
<keyword evidence="3" id="KW-1185">Reference proteome</keyword>
<keyword evidence="1" id="KW-0732">Signal</keyword>
<dbReference type="KEGG" id="sgrg:L0C25_13720"/>
<dbReference type="AlphaFoldDB" id="A0AA46TFG8"/>
<dbReference type="EMBL" id="CP094970">
    <property type="protein sequence ID" value="UYM03608.1"/>
    <property type="molecule type" value="Genomic_DNA"/>
</dbReference>
<evidence type="ECO:0000313" key="3">
    <source>
        <dbReference type="Proteomes" id="UP001164390"/>
    </source>
</evidence>
<evidence type="ECO:0000313" key="2">
    <source>
        <dbReference type="EMBL" id="UYM03608.1"/>
    </source>
</evidence>
<accession>A0AA46TFG8</accession>
<protein>
    <submittedName>
        <fullName evidence="2">Uncharacterized protein</fullName>
    </submittedName>
</protein>
<dbReference type="RefSeq" id="WP_271632224.1">
    <property type="nucleotide sequence ID" value="NZ_CP094970.1"/>
</dbReference>